<dbReference type="AlphaFoldDB" id="A0A915PID7"/>
<organism evidence="1 2">
    <name type="scientific">Setaria digitata</name>
    <dbReference type="NCBI Taxonomy" id="48799"/>
    <lineage>
        <taxon>Eukaryota</taxon>
        <taxon>Metazoa</taxon>
        <taxon>Ecdysozoa</taxon>
        <taxon>Nematoda</taxon>
        <taxon>Chromadorea</taxon>
        <taxon>Rhabditida</taxon>
        <taxon>Spirurina</taxon>
        <taxon>Spiruromorpha</taxon>
        <taxon>Filarioidea</taxon>
        <taxon>Setariidae</taxon>
        <taxon>Setaria</taxon>
    </lineage>
</organism>
<proteinExistence type="predicted"/>
<accession>A0A915PID7</accession>
<protein>
    <submittedName>
        <fullName evidence="2">Uncharacterized protein</fullName>
    </submittedName>
</protein>
<evidence type="ECO:0000313" key="2">
    <source>
        <dbReference type="WBParaSite" id="sdigi.contig19.g1705.t1"/>
    </source>
</evidence>
<dbReference type="WBParaSite" id="sdigi.contig19.g1705.t1">
    <property type="protein sequence ID" value="sdigi.contig19.g1705.t1"/>
    <property type="gene ID" value="sdigi.contig19.g1705"/>
</dbReference>
<dbReference type="Proteomes" id="UP000887581">
    <property type="component" value="Unplaced"/>
</dbReference>
<keyword evidence="1" id="KW-1185">Reference proteome</keyword>
<evidence type="ECO:0000313" key="1">
    <source>
        <dbReference type="Proteomes" id="UP000887581"/>
    </source>
</evidence>
<reference evidence="2" key="1">
    <citation type="submission" date="2022-11" db="UniProtKB">
        <authorList>
            <consortium name="WormBaseParasite"/>
        </authorList>
    </citation>
    <scope>IDENTIFICATION</scope>
</reference>
<sequence>MSAAVVPRINDDGCGRPRAKGCLLVLNGVLRARLQYYKVASVSVLSKQRSASRSVHIGATVKARHLGSPLRVRVCRYVCRPTARHARMHARTHALVPDCWLLAYTTNRPHSLSGTLAIPLLTLQCEHRGVAIIYCGERERVEKKGRKQGVARETANSSSDTGLFVPGDGKSKFRPCECVPPVVVRRTHVPKATQLVAEHYLVFSFAHARKHVRFHTTRWLRCVLAAESCRERTMHGMSEFYRNPILSAKWSHRTNNMHGCVAQV</sequence>
<name>A0A915PID7_9BILA</name>